<evidence type="ECO:0000256" key="5">
    <source>
        <dbReference type="SAM" id="Coils"/>
    </source>
</evidence>
<dbReference type="PANTHER" id="PTHR33823">
    <property type="entry name" value="RNA POLYMERASE-BINDING TRANSCRIPTION FACTOR DKSA-RELATED"/>
    <property type="match status" value="1"/>
</dbReference>
<dbReference type="PANTHER" id="PTHR33823:SF2">
    <property type="entry name" value="RNA POLYMERASE-BINDING TRANSCRIPTION FACTOR DKSA"/>
    <property type="match status" value="1"/>
</dbReference>
<keyword evidence="2" id="KW-0863">Zinc-finger</keyword>
<dbReference type="SUPFAM" id="SSF57716">
    <property type="entry name" value="Glucocorticoid receptor-like (DNA-binding domain)"/>
    <property type="match status" value="1"/>
</dbReference>
<keyword evidence="1" id="KW-0479">Metal-binding</keyword>
<dbReference type="RefSeq" id="WP_092918363.1">
    <property type="nucleotide sequence ID" value="NZ_FOZN01000003.1"/>
</dbReference>
<name>A0AA94HNG5_9MICO</name>
<dbReference type="Proteomes" id="UP000198506">
    <property type="component" value="Unassembled WGS sequence"/>
</dbReference>
<keyword evidence="3" id="KW-0862">Zinc</keyword>
<evidence type="ECO:0000256" key="3">
    <source>
        <dbReference type="ARBA" id="ARBA00022833"/>
    </source>
</evidence>
<dbReference type="AlphaFoldDB" id="A0AA94HNG5"/>
<dbReference type="PROSITE" id="PS51128">
    <property type="entry name" value="ZF_DKSA_2"/>
    <property type="match status" value="1"/>
</dbReference>
<organism evidence="7 8">
    <name type="scientific">Agrococcus baldri</name>
    <dbReference type="NCBI Taxonomy" id="153730"/>
    <lineage>
        <taxon>Bacteria</taxon>
        <taxon>Bacillati</taxon>
        <taxon>Actinomycetota</taxon>
        <taxon>Actinomycetes</taxon>
        <taxon>Micrococcales</taxon>
        <taxon>Microbacteriaceae</taxon>
        <taxon>Agrococcus</taxon>
    </lineage>
</organism>
<feature type="coiled-coil region" evidence="5">
    <location>
        <begin position="10"/>
        <end position="81"/>
    </location>
</feature>
<reference evidence="7 8" key="1">
    <citation type="submission" date="2016-10" db="EMBL/GenBank/DDBJ databases">
        <authorList>
            <person name="Varghese N."/>
            <person name="Submissions S."/>
        </authorList>
    </citation>
    <scope>NUCLEOTIDE SEQUENCE [LARGE SCALE GENOMIC DNA]</scope>
    <source>
        <strain evidence="7 8">IAM 15147</strain>
    </source>
</reference>
<dbReference type="InterPro" id="IPR000962">
    <property type="entry name" value="Znf_DskA_TraR"/>
</dbReference>
<accession>A0AA94HNG5</accession>
<feature type="domain" description="Zinc finger DksA/TraR C4-type" evidence="6">
    <location>
        <begin position="85"/>
        <end position="113"/>
    </location>
</feature>
<dbReference type="EMBL" id="FOZN01000003">
    <property type="protein sequence ID" value="SFS15078.1"/>
    <property type="molecule type" value="Genomic_DNA"/>
</dbReference>
<gene>
    <name evidence="7" type="ORF">SAMN04487783_1964</name>
</gene>
<proteinExistence type="predicted"/>
<keyword evidence="8" id="KW-1185">Reference proteome</keyword>
<dbReference type="Gene3D" id="1.20.120.910">
    <property type="entry name" value="DksA, coiled-coil domain"/>
    <property type="match status" value="1"/>
</dbReference>
<feature type="zinc finger region" description="dksA C4-type" evidence="4">
    <location>
        <begin position="90"/>
        <end position="114"/>
    </location>
</feature>
<comment type="caution">
    <text evidence="7">The sequence shown here is derived from an EMBL/GenBank/DDBJ whole genome shotgun (WGS) entry which is preliminary data.</text>
</comment>
<evidence type="ECO:0000256" key="4">
    <source>
        <dbReference type="PROSITE-ProRule" id="PRU00510"/>
    </source>
</evidence>
<dbReference type="GO" id="GO:0008270">
    <property type="term" value="F:zinc ion binding"/>
    <property type="evidence" value="ECO:0007669"/>
    <property type="project" value="UniProtKB-KW"/>
</dbReference>
<protein>
    <submittedName>
        <fullName evidence="7">Transcriptional regulator, TraR/DksA family</fullName>
    </submittedName>
</protein>
<evidence type="ECO:0000256" key="2">
    <source>
        <dbReference type="ARBA" id="ARBA00022771"/>
    </source>
</evidence>
<evidence type="ECO:0000259" key="6">
    <source>
        <dbReference type="Pfam" id="PF01258"/>
    </source>
</evidence>
<dbReference type="Pfam" id="PF01258">
    <property type="entry name" value="zf-dskA_traR"/>
    <property type="match status" value="1"/>
</dbReference>
<evidence type="ECO:0000313" key="7">
    <source>
        <dbReference type="EMBL" id="SFS15078.1"/>
    </source>
</evidence>
<sequence length="116" mass="12733">MSRTSAAARAKSVADRRKELAALLEDADRQLAELRHLRESLHDDDEHDPDGVSLSSEWSRLEGLRQSRLEALAEIDDAAARLERGEYGICSVCGKPIAAARLDARPGATECIDHAR</sequence>
<keyword evidence="5" id="KW-0175">Coiled coil</keyword>
<evidence type="ECO:0000256" key="1">
    <source>
        <dbReference type="ARBA" id="ARBA00022723"/>
    </source>
</evidence>
<evidence type="ECO:0000313" key="8">
    <source>
        <dbReference type="Proteomes" id="UP000198506"/>
    </source>
</evidence>